<comment type="caution">
    <text evidence="2">The sequence shown here is derived from an EMBL/GenBank/DDBJ whole genome shotgun (WGS) entry which is preliminary data.</text>
</comment>
<evidence type="ECO:0000313" key="2">
    <source>
        <dbReference type="EMBL" id="TDD01346.1"/>
    </source>
</evidence>
<dbReference type="RefSeq" id="WP_132678527.1">
    <property type="nucleotide sequence ID" value="NZ_SMKS01000063.1"/>
</dbReference>
<sequence length="90" mass="9362">MTSSHGDEHTPTGAGEREAAIVLLDEHTPTGAGEREAAIVLLDEHTPTGAGEREAAIVLLLMVDPVNPTCTGKGKPTTSPVDRAETTHPQ</sequence>
<keyword evidence="3" id="KW-1185">Reference proteome</keyword>
<dbReference type="EMBL" id="SMKS01000063">
    <property type="protein sequence ID" value="TDD01346.1"/>
    <property type="molecule type" value="Genomic_DNA"/>
</dbReference>
<gene>
    <name evidence="2" type="ORF">E1181_25450</name>
</gene>
<accession>A0A4V2Y9W1</accession>
<proteinExistence type="predicted"/>
<evidence type="ECO:0000256" key="1">
    <source>
        <dbReference type="SAM" id="MobiDB-lite"/>
    </source>
</evidence>
<feature type="region of interest" description="Disordered" evidence="1">
    <location>
        <begin position="68"/>
        <end position="90"/>
    </location>
</feature>
<dbReference type="AlphaFoldDB" id="A0A4V2Y9W1"/>
<name>A0A4V2Y9W1_9PSEU</name>
<organism evidence="2 3">
    <name type="scientific">Saccharopolyspora terrae</name>
    <dbReference type="NCBI Taxonomy" id="2530384"/>
    <lineage>
        <taxon>Bacteria</taxon>
        <taxon>Bacillati</taxon>
        <taxon>Actinomycetota</taxon>
        <taxon>Actinomycetes</taxon>
        <taxon>Pseudonocardiales</taxon>
        <taxon>Pseudonocardiaceae</taxon>
        <taxon>Saccharopolyspora</taxon>
    </lineage>
</organism>
<dbReference type="Proteomes" id="UP000295674">
    <property type="component" value="Unassembled WGS sequence"/>
</dbReference>
<reference evidence="2 3" key="1">
    <citation type="submission" date="2019-03" db="EMBL/GenBank/DDBJ databases">
        <title>Draft genome sequences of novel Actinobacteria.</title>
        <authorList>
            <person name="Sahin N."/>
            <person name="Ay H."/>
            <person name="Saygin H."/>
        </authorList>
    </citation>
    <scope>NUCLEOTIDE SEQUENCE [LARGE SCALE GENOMIC DNA]</scope>
    <source>
        <strain evidence="2 3">16K309</strain>
    </source>
</reference>
<evidence type="ECO:0000313" key="3">
    <source>
        <dbReference type="Proteomes" id="UP000295674"/>
    </source>
</evidence>
<protein>
    <submittedName>
        <fullName evidence="2">Uncharacterized protein</fullName>
    </submittedName>
</protein>